<evidence type="ECO:0000259" key="1">
    <source>
        <dbReference type="SMART" id="SM00481"/>
    </source>
</evidence>
<gene>
    <name evidence="2" type="ORF">ACFOND_10750</name>
</gene>
<comment type="caution">
    <text evidence="2">The sequence shown here is derived from an EMBL/GenBank/DDBJ whole genome shotgun (WGS) entry which is preliminary data.</text>
</comment>
<dbReference type="CDD" id="cd07437">
    <property type="entry name" value="PHP_HisPPase_Ycdx_like"/>
    <property type="match status" value="1"/>
</dbReference>
<dbReference type="NCBIfam" id="NF006702">
    <property type="entry name" value="PRK09248.1"/>
    <property type="match status" value="1"/>
</dbReference>
<dbReference type="RefSeq" id="WP_377363177.1">
    <property type="nucleotide sequence ID" value="NZ_JBHRYN010000012.1"/>
</dbReference>
<dbReference type="PANTHER" id="PTHR36928">
    <property type="entry name" value="PHOSPHATASE YCDX-RELATED"/>
    <property type="match status" value="1"/>
</dbReference>
<dbReference type="PANTHER" id="PTHR36928:SF1">
    <property type="entry name" value="PHOSPHATASE YCDX-RELATED"/>
    <property type="match status" value="1"/>
</dbReference>
<protein>
    <submittedName>
        <fullName evidence="2">Phosphatase</fullName>
    </submittedName>
</protein>
<feature type="domain" description="Polymerase/histidinol phosphatase N-terminal" evidence="1">
    <location>
        <begin position="12"/>
        <end position="86"/>
    </location>
</feature>
<evidence type="ECO:0000313" key="3">
    <source>
        <dbReference type="Proteomes" id="UP001595710"/>
    </source>
</evidence>
<dbReference type="InterPro" id="IPR004013">
    <property type="entry name" value="PHP_dom"/>
</dbReference>
<proteinExistence type="predicted"/>
<dbReference type="Proteomes" id="UP001595710">
    <property type="component" value="Unassembled WGS sequence"/>
</dbReference>
<dbReference type="Pfam" id="PF02811">
    <property type="entry name" value="PHP"/>
    <property type="match status" value="1"/>
</dbReference>
<keyword evidence="3" id="KW-1185">Reference proteome</keyword>
<dbReference type="InterPro" id="IPR016195">
    <property type="entry name" value="Pol/histidinol_Pase-like"/>
</dbReference>
<dbReference type="EMBL" id="JBHRYN010000012">
    <property type="protein sequence ID" value="MFC3702122.1"/>
    <property type="molecule type" value="Genomic_DNA"/>
</dbReference>
<dbReference type="Gene3D" id="3.20.20.140">
    <property type="entry name" value="Metal-dependent hydrolases"/>
    <property type="match status" value="1"/>
</dbReference>
<name>A0ABV7WSS7_9GAMM</name>
<accession>A0ABV7WSS7</accession>
<dbReference type="SUPFAM" id="SSF89550">
    <property type="entry name" value="PHP domain-like"/>
    <property type="match status" value="1"/>
</dbReference>
<dbReference type="SMART" id="SM00481">
    <property type="entry name" value="POLIIIAc"/>
    <property type="match status" value="1"/>
</dbReference>
<dbReference type="InterPro" id="IPR050243">
    <property type="entry name" value="PHP_phosphatase"/>
</dbReference>
<organism evidence="2 3">
    <name type="scientific">Reinekea marina</name>
    <dbReference type="NCBI Taxonomy" id="1310421"/>
    <lineage>
        <taxon>Bacteria</taxon>
        <taxon>Pseudomonadati</taxon>
        <taxon>Pseudomonadota</taxon>
        <taxon>Gammaproteobacteria</taxon>
        <taxon>Oceanospirillales</taxon>
        <taxon>Saccharospirillaceae</taxon>
        <taxon>Reinekea</taxon>
    </lineage>
</organism>
<sequence>MRGVFVINFIACDTHSHTVASTHAYSTLHDYIASAKDVGLSLLSITDHGPEMPDSPHMWHFGNMKVWPRLVDNIGILRGIEANILSQPFQGSGHRYVDLPDGMLPFLDFAIASFHEPVFTPGSIKDNTAAMIRAIKSGVVQIIGHPGNPNYPINQDEVVRAAKDNNVLLEINNSSFLLSRKGSEPICKRLLETVANHDWKISVSSDAHISYDVGKFDQAEAIIEKVGFNPDNIVTKTPKRFLSFLQDHGKSFDAELLEWANKLES</sequence>
<reference evidence="3" key="1">
    <citation type="journal article" date="2019" name="Int. J. Syst. Evol. Microbiol.">
        <title>The Global Catalogue of Microorganisms (GCM) 10K type strain sequencing project: providing services to taxonomists for standard genome sequencing and annotation.</title>
        <authorList>
            <consortium name="The Broad Institute Genomics Platform"/>
            <consortium name="The Broad Institute Genome Sequencing Center for Infectious Disease"/>
            <person name="Wu L."/>
            <person name="Ma J."/>
        </authorList>
    </citation>
    <scope>NUCLEOTIDE SEQUENCE [LARGE SCALE GENOMIC DNA]</scope>
    <source>
        <strain evidence="3">CECT 8288</strain>
    </source>
</reference>
<evidence type="ECO:0000313" key="2">
    <source>
        <dbReference type="EMBL" id="MFC3702122.1"/>
    </source>
</evidence>
<dbReference type="InterPro" id="IPR003141">
    <property type="entry name" value="Pol/His_phosphatase_N"/>
</dbReference>